<gene>
    <name evidence="4" type="ORF">GR316_04825</name>
</gene>
<accession>A0A8J8SKR8</accession>
<dbReference type="EMBL" id="CP047289">
    <property type="protein sequence ID" value="QUS35653.1"/>
    <property type="molecule type" value="Genomic_DNA"/>
</dbReference>
<evidence type="ECO:0000256" key="2">
    <source>
        <dbReference type="PIRNR" id="PIRNR026508"/>
    </source>
</evidence>
<evidence type="ECO:0000256" key="3">
    <source>
        <dbReference type="SAM" id="Coils"/>
    </source>
</evidence>
<feature type="coiled-coil region" evidence="3">
    <location>
        <begin position="351"/>
        <end position="378"/>
    </location>
</feature>
<proteinExistence type="inferred from homology"/>
<dbReference type="PIRSF" id="PIRSF026508">
    <property type="entry name" value="TelA"/>
    <property type="match status" value="1"/>
</dbReference>
<organism evidence="4 5">
    <name type="scientific">Falsirhodobacter algicola</name>
    <dbReference type="NCBI Taxonomy" id="2692330"/>
    <lineage>
        <taxon>Bacteria</taxon>
        <taxon>Pseudomonadati</taxon>
        <taxon>Pseudomonadota</taxon>
        <taxon>Alphaproteobacteria</taxon>
        <taxon>Rhodobacterales</taxon>
        <taxon>Paracoccaceae</taxon>
        <taxon>Falsirhodobacter</taxon>
    </lineage>
</organism>
<comment type="similarity">
    <text evidence="1 2">Belongs to the TelA family.</text>
</comment>
<dbReference type="RefSeq" id="WP_211784899.1">
    <property type="nucleotide sequence ID" value="NZ_CP047289.1"/>
</dbReference>
<sequence length="391" mass="43223">MKTTVAEQAAKEREDIDALPANAVPDDADVSIAAEGLTPDRAEAVKARMAEIDLSDSASIIGFGAKAQAELQEISAKMLEDVKNKDIGPAGDSLRDIVTAIRGFSVSELDIRRDRSWWEKVTGRTAPFAKFVSRYERVQEQLDRVTEDLLRHEHQLLKDIRNLDTLYDRTLAFHDALVIYILAGDQKLAELDQTTIPAREAALNDLPDDAKGAAAQGLRDLRAMRDDLDRRVHDLKLTRQVMMQALPSLRLVQENDKSLVAKINSTLVNTVPLWETQLAQAVTIQRGREAAASIAAATDLTNELLTRNAENLRDANREIRTQIERGVFDVESVRAANVALIAAINESLHISEEAKGRRAAAEDSLAKMETDLRDALSAARGRPQTLTHDWG</sequence>
<dbReference type="Proteomes" id="UP000679284">
    <property type="component" value="Chromosome"/>
</dbReference>
<dbReference type="PANTHER" id="PTHR38432">
    <property type="entry name" value="TELA-LIKE PROTEIN SAOUHSC_01408"/>
    <property type="match status" value="1"/>
</dbReference>
<evidence type="ECO:0000313" key="4">
    <source>
        <dbReference type="EMBL" id="QUS35653.1"/>
    </source>
</evidence>
<keyword evidence="3" id="KW-0175">Coiled coil</keyword>
<evidence type="ECO:0000256" key="1">
    <source>
        <dbReference type="ARBA" id="ARBA00005541"/>
    </source>
</evidence>
<reference evidence="4" key="1">
    <citation type="submission" date="2020-01" db="EMBL/GenBank/DDBJ databases">
        <authorList>
            <person name="Yang Y."/>
            <person name="Kwon Y.M."/>
        </authorList>
    </citation>
    <scope>NUCLEOTIDE SEQUENCE</scope>
    <source>
        <strain evidence="4">PG104</strain>
    </source>
</reference>
<dbReference type="InterPro" id="IPR008863">
    <property type="entry name" value="Toxic_anion-R_TelA"/>
</dbReference>
<protein>
    <submittedName>
        <fullName evidence="4">Toxic anion resistance protein</fullName>
    </submittedName>
</protein>
<keyword evidence="5" id="KW-1185">Reference proteome</keyword>
<dbReference type="KEGG" id="fap:GR316_04825"/>
<evidence type="ECO:0000313" key="5">
    <source>
        <dbReference type="Proteomes" id="UP000679284"/>
    </source>
</evidence>
<name>A0A8J8SKR8_9RHOB</name>
<dbReference type="Pfam" id="PF05816">
    <property type="entry name" value="TelA"/>
    <property type="match status" value="1"/>
</dbReference>
<dbReference type="AlphaFoldDB" id="A0A8J8SKR8"/>
<dbReference type="PANTHER" id="PTHR38432:SF1">
    <property type="entry name" value="TELA-LIKE PROTEIN SAOUHSC_01408"/>
    <property type="match status" value="1"/>
</dbReference>